<dbReference type="Gene3D" id="3.40.1190.10">
    <property type="entry name" value="Mur-like, catalytic domain"/>
    <property type="match status" value="1"/>
</dbReference>
<comment type="subcellular location">
    <subcellularLocation>
        <location evidence="10 11">Cytoplasm</location>
    </subcellularLocation>
</comment>
<organism evidence="16 17">
    <name type="scientific">Neptunomonas qingdaonensis</name>
    <dbReference type="NCBI Taxonomy" id="1045558"/>
    <lineage>
        <taxon>Bacteria</taxon>
        <taxon>Pseudomonadati</taxon>
        <taxon>Pseudomonadota</taxon>
        <taxon>Gammaproteobacteria</taxon>
        <taxon>Oceanospirillales</taxon>
        <taxon>Oceanospirillaceae</taxon>
        <taxon>Neptunomonas</taxon>
    </lineage>
</organism>
<dbReference type="EC" id="6.3.2.10" evidence="10 11"/>
<keyword evidence="4 10" id="KW-0547">Nucleotide-binding</keyword>
<dbReference type="GO" id="GO:0051301">
    <property type="term" value="P:cell division"/>
    <property type="evidence" value="ECO:0007669"/>
    <property type="project" value="UniProtKB-KW"/>
</dbReference>
<proteinExistence type="inferred from homology"/>
<keyword evidence="12" id="KW-0812">Transmembrane</keyword>
<dbReference type="InterPro" id="IPR004101">
    <property type="entry name" value="Mur_ligase_C"/>
</dbReference>
<evidence type="ECO:0000256" key="2">
    <source>
        <dbReference type="ARBA" id="ARBA00022598"/>
    </source>
</evidence>
<dbReference type="InterPro" id="IPR036565">
    <property type="entry name" value="Mur-like_cat_sf"/>
</dbReference>
<dbReference type="RefSeq" id="WP_232349046.1">
    <property type="nucleotide sequence ID" value="NZ_FOOU01000010.1"/>
</dbReference>
<evidence type="ECO:0000256" key="10">
    <source>
        <dbReference type="HAMAP-Rule" id="MF_02019"/>
    </source>
</evidence>
<dbReference type="InterPro" id="IPR000713">
    <property type="entry name" value="Mur_ligase_N"/>
</dbReference>
<dbReference type="AlphaFoldDB" id="A0A1I2TI25"/>
<protein>
    <recommendedName>
        <fullName evidence="10 11">UDP-N-acetylmuramoyl-tripeptide--D-alanyl-D-alanine ligase</fullName>
        <ecNumber evidence="10 11">6.3.2.10</ecNumber>
    </recommendedName>
    <alternativeName>
        <fullName evidence="10">D-alanyl-D-alanine-adding enzyme</fullName>
    </alternativeName>
</protein>
<evidence type="ECO:0000259" key="14">
    <source>
        <dbReference type="Pfam" id="PF02875"/>
    </source>
</evidence>
<name>A0A1I2TI25_9GAMM</name>
<evidence type="ECO:0000259" key="13">
    <source>
        <dbReference type="Pfam" id="PF01225"/>
    </source>
</evidence>
<comment type="similarity">
    <text evidence="10">Belongs to the MurCDEF family. MurF subfamily.</text>
</comment>
<keyword evidence="7 10" id="KW-0573">Peptidoglycan synthesis</keyword>
<sequence>MMKHNIHLSELLDACSYEKDAKLCHQDVVFSRVNTDTRSIQPGDLFVALKGERFDAHDFAQQAITAGAVALVVDHQLALDVPQLIVADTRIALGKIAEYNRRFFNGLLFAITGSSGKTTVKEMLAEILAGIAGKDQVLATQGNLNNDIGVPLTLLRLSPGERYAVIEMGASGPNEIGYSAGLAHPDIALVNNAMGAHLEGFGSLQGVVKAKGEIYDGLTAQGCAVVNLDDQHAQQWLERIGEKGVVKRVVTFAVNAPNADVRASDLQLQENGCYAFTLLHADTSERVHLKVMGRHNVMNALAAAALIIAAGMPLSLAVAGLEKFQAVKGRMCSLPGIAGGRVIDDSYNANPGSVKAAIQVLHELQGERVLVLGDMGELGLGAEQMHRDIGQFAAEQKIDQLLAVGPLSKAAVEGYQAAQVSMIDGDNAQRVVLKAQHFADQQSLVAAILPQLNSDMVVLVKGSRSAGMDKIVTLLTQEV</sequence>
<dbReference type="InterPro" id="IPR013221">
    <property type="entry name" value="Mur_ligase_cen"/>
</dbReference>
<evidence type="ECO:0000256" key="11">
    <source>
        <dbReference type="RuleBase" id="RU004136"/>
    </source>
</evidence>
<comment type="pathway">
    <text evidence="10 11">Cell wall biogenesis; peptidoglycan biosynthesis.</text>
</comment>
<dbReference type="InterPro" id="IPR005863">
    <property type="entry name" value="UDP-N-AcMur_synth"/>
</dbReference>
<keyword evidence="1 10" id="KW-0963">Cytoplasm</keyword>
<dbReference type="STRING" id="1045558.SAMN05216175_11026"/>
<evidence type="ECO:0000256" key="12">
    <source>
        <dbReference type="SAM" id="Phobius"/>
    </source>
</evidence>
<dbReference type="NCBIfam" id="TIGR01143">
    <property type="entry name" value="murF"/>
    <property type="match status" value="1"/>
</dbReference>
<dbReference type="GO" id="GO:0005524">
    <property type="term" value="F:ATP binding"/>
    <property type="evidence" value="ECO:0007669"/>
    <property type="project" value="UniProtKB-UniRule"/>
</dbReference>
<dbReference type="Gene3D" id="3.90.190.20">
    <property type="entry name" value="Mur ligase, C-terminal domain"/>
    <property type="match status" value="1"/>
</dbReference>
<dbReference type="Proteomes" id="UP000198623">
    <property type="component" value="Unassembled WGS sequence"/>
</dbReference>
<keyword evidence="9 10" id="KW-0961">Cell wall biogenesis/degradation</keyword>
<feature type="binding site" evidence="10">
    <location>
        <begin position="113"/>
        <end position="119"/>
    </location>
    <ligand>
        <name>ATP</name>
        <dbReference type="ChEBI" id="CHEBI:30616"/>
    </ligand>
</feature>
<evidence type="ECO:0000256" key="4">
    <source>
        <dbReference type="ARBA" id="ARBA00022741"/>
    </source>
</evidence>
<feature type="domain" description="Mur ligase C-terminal" evidence="14">
    <location>
        <begin position="329"/>
        <end position="464"/>
    </location>
</feature>
<dbReference type="HAMAP" id="MF_02019">
    <property type="entry name" value="MurF"/>
    <property type="match status" value="1"/>
</dbReference>
<keyword evidence="8 10" id="KW-0131">Cell cycle</keyword>
<feature type="domain" description="Mur ligase N-terminal catalytic" evidence="13">
    <location>
        <begin position="32"/>
        <end position="86"/>
    </location>
</feature>
<dbReference type="InterPro" id="IPR051046">
    <property type="entry name" value="MurCDEF_CellWall_CoF430Synth"/>
</dbReference>
<keyword evidence="12" id="KW-1133">Transmembrane helix</keyword>
<dbReference type="GO" id="GO:0005737">
    <property type="term" value="C:cytoplasm"/>
    <property type="evidence" value="ECO:0007669"/>
    <property type="project" value="UniProtKB-SubCell"/>
</dbReference>
<dbReference type="Pfam" id="PF01225">
    <property type="entry name" value="Mur_ligase"/>
    <property type="match status" value="1"/>
</dbReference>
<dbReference type="SUPFAM" id="SSF53623">
    <property type="entry name" value="MurD-like peptide ligases, catalytic domain"/>
    <property type="match status" value="1"/>
</dbReference>
<evidence type="ECO:0000256" key="3">
    <source>
        <dbReference type="ARBA" id="ARBA00022618"/>
    </source>
</evidence>
<keyword evidence="3 10" id="KW-0132">Cell division</keyword>
<keyword evidence="6 10" id="KW-0133">Cell shape</keyword>
<dbReference type="InterPro" id="IPR036615">
    <property type="entry name" value="Mur_ligase_C_dom_sf"/>
</dbReference>
<dbReference type="Gene3D" id="3.40.1390.10">
    <property type="entry name" value="MurE/MurF, N-terminal domain"/>
    <property type="match status" value="1"/>
</dbReference>
<dbReference type="Pfam" id="PF02875">
    <property type="entry name" value="Mur_ligase_C"/>
    <property type="match status" value="1"/>
</dbReference>
<keyword evidence="12" id="KW-0472">Membrane</keyword>
<reference evidence="17" key="1">
    <citation type="submission" date="2016-10" db="EMBL/GenBank/DDBJ databases">
        <authorList>
            <person name="Varghese N."/>
            <person name="Submissions S."/>
        </authorList>
    </citation>
    <scope>NUCLEOTIDE SEQUENCE [LARGE SCALE GENOMIC DNA]</scope>
    <source>
        <strain evidence="17">CGMCC 1.10971</strain>
    </source>
</reference>
<keyword evidence="2 10" id="KW-0436">Ligase</keyword>
<comment type="catalytic activity">
    <reaction evidence="10 11">
        <text>D-alanyl-D-alanine + UDP-N-acetyl-alpha-D-muramoyl-L-alanyl-gamma-D-glutamyl-meso-2,6-diaminopimelate + ATP = UDP-N-acetyl-alpha-D-muramoyl-L-alanyl-gamma-D-glutamyl-meso-2,6-diaminopimeloyl-D-alanyl-D-alanine + ADP + phosphate + H(+)</text>
        <dbReference type="Rhea" id="RHEA:28374"/>
        <dbReference type="ChEBI" id="CHEBI:15378"/>
        <dbReference type="ChEBI" id="CHEBI:30616"/>
        <dbReference type="ChEBI" id="CHEBI:43474"/>
        <dbReference type="ChEBI" id="CHEBI:57822"/>
        <dbReference type="ChEBI" id="CHEBI:61386"/>
        <dbReference type="ChEBI" id="CHEBI:83905"/>
        <dbReference type="ChEBI" id="CHEBI:456216"/>
        <dbReference type="EC" id="6.3.2.10"/>
    </reaction>
</comment>
<gene>
    <name evidence="10" type="primary">murF</name>
    <name evidence="16" type="ORF">SAMN05216175_11026</name>
</gene>
<dbReference type="GO" id="GO:0047480">
    <property type="term" value="F:UDP-N-acetylmuramoyl-tripeptide-D-alanyl-D-alanine ligase activity"/>
    <property type="evidence" value="ECO:0007669"/>
    <property type="project" value="UniProtKB-UniRule"/>
</dbReference>
<evidence type="ECO:0000256" key="9">
    <source>
        <dbReference type="ARBA" id="ARBA00023316"/>
    </source>
</evidence>
<dbReference type="PANTHER" id="PTHR43024">
    <property type="entry name" value="UDP-N-ACETYLMURAMOYL-TRIPEPTIDE--D-ALANYL-D-ALANINE LIGASE"/>
    <property type="match status" value="1"/>
</dbReference>
<evidence type="ECO:0000256" key="6">
    <source>
        <dbReference type="ARBA" id="ARBA00022960"/>
    </source>
</evidence>
<dbReference type="Pfam" id="PF08245">
    <property type="entry name" value="Mur_ligase_M"/>
    <property type="match status" value="1"/>
</dbReference>
<comment type="function">
    <text evidence="10 11">Involved in cell wall formation. Catalyzes the final step in the synthesis of UDP-N-acetylmuramoyl-pentapeptide, the precursor of murein.</text>
</comment>
<dbReference type="SUPFAM" id="SSF63418">
    <property type="entry name" value="MurE/MurF N-terminal domain"/>
    <property type="match status" value="1"/>
</dbReference>
<dbReference type="GO" id="GO:0008360">
    <property type="term" value="P:regulation of cell shape"/>
    <property type="evidence" value="ECO:0007669"/>
    <property type="project" value="UniProtKB-KW"/>
</dbReference>
<accession>A0A1I2TI25</accession>
<evidence type="ECO:0000313" key="17">
    <source>
        <dbReference type="Proteomes" id="UP000198623"/>
    </source>
</evidence>
<evidence type="ECO:0000259" key="15">
    <source>
        <dbReference type="Pfam" id="PF08245"/>
    </source>
</evidence>
<keyword evidence="5 10" id="KW-0067">ATP-binding</keyword>
<dbReference type="EMBL" id="FOOU01000010">
    <property type="protein sequence ID" value="SFG63759.1"/>
    <property type="molecule type" value="Genomic_DNA"/>
</dbReference>
<evidence type="ECO:0000256" key="5">
    <source>
        <dbReference type="ARBA" id="ARBA00022840"/>
    </source>
</evidence>
<feature type="domain" description="Mur ligase central" evidence="15">
    <location>
        <begin position="111"/>
        <end position="306"/>
    </location>
</feature>
<evidence type="ECO:0000256" key="8">
    <source>
        <dbReference type="ARBA" id="ARBA00023306"/>
    </source>
</evidence>
<feature type="transmembrane region" description="Helical" evidence="12">
    <location>
        <begin position="300"/>
        <end position="321"/>
    </location>
</feature>
<dbReference type="InterPro" id="IPR035911">
    <property type="entry name" value="MurE/MurF_N"/>
</dbReference>
<dbReference type="GO" id="GO:0008766">
    <property type="term" value="F:UDP-N-acetylmuramoylalanyl-D-glutamyl-2,6-diaminopimelate-D-alanyl-D-alanine ligase activity"/>
    <property type="evidence" value="ECO:0007669"/>
    <property type="project" value="RHEA"/>
</dbReference>
<dbReference type="PANTHER" id="PTHR43024:SF1">
    <property type="entry name" value="UDP-N-ACETYLMURAMOYL-TRIPEPTIDE--D-ALANYL-D-ALANINE LIGASE"/>
    <property type="match status" value="1"/>
</dbReference>
<dbReference type="SUPFAM" id="SSF53244">
    <property type="entry name" value="MurD-like peptide ligases, peptide-binding domain"/>
    <property type="match status" value="1"/>
</dbReference>
<evidence type="ECO:0000313" key="16">
    <source>
        <dbReference type="EMBL" id="SFG63759.1"/>
    </source>
</evidence>
<evidence type="ECO:0000256" key="1">
    <source>
        <dbReference type="ARBA" id="ARBA00022490"/>
    </source>
</evidence>
<dbReference type="GO" id="GO:0009252">
    <property type="term" value="P:peptidoglycan biosynthetic process"/>
    <property type="evidence" value="ECO:0007669"/>
    <property type="project" value="UniProtKB-UniRule"/>
</dbReference>
<keyword evidence="17" id="KW-1185">Reference proteome</keyword>
<dbReference type="GO" id="GO:0071555">
    <property type="term" value="P:cell wall organization"/>
    <property type="evidence" value="ECO:0007669"/>
    <property type="project" value="UniProtKB-KW"/>
</dbReference>
<dbReference type="UniPathway" id="UPA00219"/>
<evidence type="ECO:0000256" key="7">
    <source>
        <dbReference type="ARBA" id="ARBA00022984"/>
    </source>
</evidence>